<dbReference type="SUPFAM" id="SSF46689">
    <property type="entry name" value="Homeodomain-like"/>
    <property type="match status" value="2"/>
</dbReference>
<dbReference type="Proteomes" id="UP000683246">
    <property type="component" value="Chromosome"/>
</dbReference>
<reference evidence="5" key="1">
    <citation type="submission" date="2020-07" db="EMBL/GenBank/DDBJ databases">
        <title>Vallitalea pronyensis genome.</title>
        <authorList>
            <person name="Postec A."/>
        </authorList>
    </citation>
    <scope>NUCLEOTIDE SEQUENCE</scope>
    <source>
        <strain evidence="5">FatNI3</strain>
    </source>
</reference>
<evidence type="ECO:0000313" key="6">
    <source>
        <dbReference type="Proteomes" id="UP000683246"/>
    </source>
</evidence>
<keyword evidence="2" id="KW-0238">DNA-binding</keyword>
<dbReference type="EMBL" id="CP058649">
    <property type="protein sequence ID" value="QUI23918.1"/>
    <property type="molecule type" value="Genomic_DNA"/>
</dbReference>
<dbReference type="PROSITE" id="PS01124">
    <property type="entry name" value="HTH_ARAC_FAMILY_2"/>
    <property type="match status" value="1"/>
</dbReference>
<accession>A0A8J8MMD4</accession>
<dbReference type="Gene3D" id="2.60.120.280">
    <property type="entry name" value="Regulatory protein AraC"/>
    <property type="match status" value="1"/>
</dbReference>
<dbReference type="KEGG" id="vpy:HZI73_17185"/>
<evidence type="ECO:0000313" key="5">
    <source>
        <dbReference type="EMBL" id="QUI23918.1"/>
    </source>
</evidence>
<gene>
    <name evidence="5" type="ORF">HZI73_17185</name>
</gene>
<dbReference type="GO" id="GO:0043565">
    <property type="term" value="F:sequence-specific DNA binding"/>
    <property type="evidence" value="ECO:0007669"/>
    <property type="project" value="InterPro"/>
</dbReference>
<sequence length="270" mass="31385">MDFQYSKTNKIIPTASIALQSVYHVQADATYDIHKQWRNNTKELVALRTLQGTGVVVMENNKVMTLGAHTLLLVEHNKVRRYYCYKEQWDFWWFTFQIGGMLHLPLNTILSINPFHAESVQFKQCLECLRKDNISAKVLASATLGALFYQWMAKVDEQRDTPHAYQETIEQIIQYIHNHLGDTITVKKLAHMAGLSERQFRQVFKEVTGKSPKKFYDELRLNMSAELLTNTSLSIGEIAIKLAYSSPFHFSKAFKQYFGLFPTNYRKRMS</sequence>
<dbReference type="InterPro" id="IPR018060">
    <property type="entry name" value="HTH_AraC"/>
</dbReference>
<dbReference type="InterPro" id="IPR009057">
    <property type="entry name" value="Homeodomain-like_sf"/>
</dbReference>
<evidence type="ECO:0000256" key="2">
    <source>
        <dbReference type="ARBA" id="ARBA00023125"/>
    </source>
</evidence>
<dbReference type="SMART" id="SM00342">
    <property type="entry name" value="HTH_ARAC"/>
    <property type="match status" value="1"/>
</dbReference>
<proteinExistence type="predicted"/>
<dbReference type="GO" id="GO:0003700">
    <property type="term" value="F:DNA-binding transcription factor activity"/>
    <property type="evidence" value="ECO:0007669"/>
    <property type="project" value="InterPro"/>
</dbReference>
<dbReference type="RefSeq" id="WP_212694608.1">
    <property type="nucleotide sequence ID" value="NZ_CP058649.1"/>
</dbReference>
<keyword evidence="1" id="KW-0805">Transcription regulation</keyword>
<organism evidence="5 6">
    <name type="scientific">Vallitalea pronyensis</name>
    <dbReference type="NCBI Taxonomy" id="1348613"/>
    <lineage>
        <taxon>Bacteria</taxon>
        <taxon>Bacillati</taxon>
        <taxon>Bacillota</taxon>
        <taxon>Clostridia</taxon>
        <taxon>Lachnospirales</taxon>
        <taxon>Vallitaleaceae</taxon>
        <taxon>Vallitalea</taxon>
    </lineage>
</organism>
<dbReference type="PRINTS" id="PR00032">
    <property type="entry name" value="HTHARAC"/>
</dbReference>
<dbReference type="InterPro" id="IPR020449">
    <property type="entry name" value="Tscrpt_reg_AraC-type_HTH"/>
</dbReference>
<protein>
    <submittedName>
        <fullName evidence="5">Helix-turn-helix transcriptional regulator</fullName>
    </submittedName>
</protein>
<name>A0A8J8MMD4_9FIRM</name>
<keyword evidence="3" id="KW-0804">Transcription</keyword>
<feature type="domain" description="HTH araC/xylS-type" evidence="4">
    <location>
        <begin position="170"/>
        <end position="268"/>
    </location>
</feature>
<dbReference type="AlphaFoldDB" id="A0A8J8MMD4"/>
<keyword evidence="6" id="KW-1185">Reference proteome</keyword>
<evidence type="ECO:0000256" key="1">
    <source>
        <dbReference type="ARBA" id="ARBA00023015"/>
    </source>
</evidence>
<evidence type="ECO:0000256" key="3">
    <source>
        <dbReference type="ARBA" id="ARBA00023163"/>
    </source>
</evidence>
<dbReference type="PANTHER" id="PTHR43280">
    <property type="entry name" value="ARAC-FAMILY TRANSCRIPTIONAL REGULATOR"/>
    <property type="match status" value="1"/>
</dbReference>
<evidence type="ECO:0000259" key="4">
    <source>
        <dbReference type="PROSITE" id="PS01124"/>
    </source>
</evidence>
<dbReference type="PANTHER" id="PTHR43280:SF28">
    <property type="entry name" value="HTH-TYPE TRANSCRIPTIONAL ACTIVATOR RHAS"/>
    <property type="match status" value="1"/>
</dbReference>
<dbReference type="Pfam" id="PF12833">
    <property type="entry name" value="HTH_18"/>
    <property type="match status" value="1"/>
</dbReference>
<dbReference type="Gene3D" id="1.10.10.60">
    <property type="entry name" value="Homeodomain-like"/>
    <property type="match status" value="2"/>
</dbReference>